<sequence length="290" mass="32763">MTGHDAQPEPTRPAPRQVRPVAGEGLNSFLERLAAANHLKVRHLRAYLQDPPSSRRVSWTRLAAVAGRDPSALREILEGARCVECGSLMFLRAGGSSRRTCSHACRQKAYRRRNPRPRDEREVLCQVCGKKVTVSVHEEARRWCSQRCRQRAYRQRRSERVEEIALPEPSCGVCDTSLGPGSRRRWCSRRCSHQAYTRRRLERGEPPRPSPPPDAPPRLQPTACAACAGPLKPGHNNQIRLTCSNSCRNKLYGLRKKARLQQVPDPVEGRQWHSEEDQGDQAIPRPTAAK</sequence>
<accession>A0ABM6VBP4</accession>
<keyword evidence="3" id="KW-1185">Reference proteome</keyword>
<feature type="compositionally biased region" description="Pro residues" evidence="1">
    <location>
        <begin position="207"/>
        <end position="219"/>
    </location>
</feature>
<gene>
    <name evidence="2" type="ORF">DDQ41_25950</name>
</gene>
<reference evidence="2 3" key="1">
    <citation type="submission" date="2018-05" db="EMBL/GenBank/DDBJ databases">
        <title>Complete genome sequence of the Type Strain of Streptomyces spongiicola HNM0071, the producer of staurosporine.</title>
        <authorList>
            <person name="Zhou S."/>
            <person name="Huang X."/>
        </authorList>
    </citation>
    <scope>NUCLEOTIDE SEQUENCE [LARGE SCALE GENOMIC DNA]</scope>
    <source>
        <strain evidence="2 3">HNM0071</strain>
    </source>
</reference>
<name>A0ABM6VBP4_9ACTN</name>
<evidence type="ECO:0000256" key="1">
    <source>
        <dbReference type="SAM" id="MobiDB-lite"/>
    </source>
</evidence>
<evidence type="ECO:0000313" key="2">
    <source>
        <dbReference type="EMBL" id="AWK11789.1"/>
    </source>
</evidence>
<feature type="compositionally biased region" description="Basic and acidic residues" evidence="1">
    <location>
        <begin position="267"/>
        <end position="276"/>
    </location>
</feature>
<feature type="region of interest" description="Disordered" evidence="1">
    <location>
        <begin position="254"/>
        <end position="290"/>
    </location>
</feature>
<proteinExistence type="predicted"/>
<organism evidence="2 3">
    <name type="scientific">Streptomyces spongiicola</name>
    <dbReference type="NCBI Taxonomy" id="1690221"/>
    <lineage>
        <taxon>Bacteria</taxon>
        <taxon>Bacillati</taxon>
        <taxon>Actinomycetota</taxon>
        <taxon>Actinomycetes</taxon>
        <taxon>Kitasatosporales</taxon>
        <taxon>Streptomycetaceae</taxon>
        <taxon>Streptomyces</taxon>
    </lineage>
</organism>
<protein>
    <submittedName>
        <fullName evidence="2">Uncharacterized protein</fullName>
    </submittedName>
</protein>
<evidence type="ECO:0000313" key="3">
    <source>
        <dbReference type="Proteomes" id="UP000245051"/>
    </source>
</evidence>
<feature type="region of interest" description="Disordered" evidence="1">
    <location>
        <begin position="1"/>
        <end position="21"/>
    </location>
</feature>
<dbReference type="Proteomes" id="UP000245051">
    <property type="component" value="Chromosome"/>
</dbReference>
<feature type="region of interest" description="Disordered" evidence="1">
    <location>
        <begin position="198"/>
        <end position="221"/>
    </location>
</feature>
<dbReference type="EMBL" id="CP029254">
    <property type="protein sequence ID" value="AWK11789.1"/>
    <property type="molecule type" value="Genomic_DNA"/>
</dbReference>